<protein>
    <recommendedName>
        <fullName evidence="2">EF-hand domain-containing protein</fullName>
    </recommendedName>
</protein>
<evidence type="ECO:0000313" key="3">
    <source>
        <dbReference type="EMBL" id="PNW85392.1"/>
    </source>
</evidence>
<dbReference type="STRING" id="3055.A8IRG0"/>
<dbReference type="GO" id="GO:0005509">
    <property type="term" value="F:calcium ion binding"/>
    <property type="evidence" value="ECO:0007669"/>
    <property type="project" value="InterPro"/>
</dbReference>
<name>A8IRG0_CHLRE</name>
<proteinExistence type="predicted"/>
<dbReference type="RefSeq" id="XP_042926215.1">
    <property type="nucleotide sequence ID" value="XM_043061086.1"/>
</dbReference>
<reference evidence="3 4" key="1">
    <citation type="journal article" date="2007" name="Science">
        <title>The Chlamydomonas genome reveals the evolution of key animal and plant functions.</title>
        <authorList>
            <person name="Merchant S.S."/>
            <person name="Prochnik S.E."/>
            <person name="Vallon O."/>
            <person name="Harris E.H."/>
            <person name="Karpowicz S.J."/>
            <person name="Witman G.B."/>
            <person name="Terry A."/>
            <person name="Salamov A."/>
            <person name="Fritz-Laylin L.K."/>
            <person name="Marechal-Drouard L."/>
            <person name="Marshall W.F."/>
            <person name="Qu L.H."/>
            <person name="Nelson D.R."/>
            <person name="Sanderfoot A.A."/>
            <person name="Spalding M.H."/>
            <person name="Kapitonov V.V."/>
            <person name="Ren Q."/>
            <person name="Ferris P."/>
            <person name="Lindquist E."/>
            <person name="Shapiro H."/>
            <person name="Lucas S.M."/>
            <person name="Grimwood J."/>
            <person name="Schmutz J."/>
            <person name="Cardol P."/>
            <person name="Cerutti H."/>
            <person name="Chanfreau G."/>
            <person name="Chen C.L."/>
            <person name="Cognat V."/>
            <person name="Croft M.T."/>
            <person name="Dent R."/>
            <person name="Dutcher S."/>
            <person name="Fernandez E."/>
            <person name="Fukuzawa H."/>
            <person name="Gonzalez-Ballester D."/>
            <person name="Gonzalez-Halphen D."/>
            <person name="Hallmann A."/>
            <person name="Hanikenne M."/>
            <person name="Hippler M."/>
            <person name="Inwood W."/>
            <person name="Jabbari K."/>
            <person name="Kalanon M."/>
            <person name="Kuras R."/>
            <person name="Lefebvre P.A."/>
            <person name="Lemaire S.D."/>
            <person name="Lobanov A.V."/>
            <person name="Lohr M."/>
            <person name="Manuell A."/>
            <person name="Meier I."/>
            <person name="Mets L."/>
            <person name="Mittag M."/>
            <person name="Mittelmeier T."/>
            <person name="Moroney J.V."/>
            <person name="Moseley J."/>
            <person name="Napoli C."/>
            <person name="Nedelcu A.M."/>
            <person name="Niyogi K."/>
            <person name="Novoselov S.V."/>
            <person name="Paulsen I.T."/>
            <person name="Pazour G."/>
            <person name="Purton S."/>
            <person name="Ral J.P."/>
            <person name="Riano-Pachon D.M."/>
            <person name="Riekhof W."/>
            <person name="Rymarquis L."/>
            <person name="Schroda M."/>
            <person name="Stern D."/>
            <person name="Umen J."/>
            <person name="Willows R."/>
            <person name="Wilson N."/>
            <person name="Zimmer S.L."/>
            <person name="Allmer J."/>
            <person name="Balk J."/>
            <person name="Bisova K."/>
            <person name="Chen C.J."/>
            <person name="Elias M."/>
            <person name="Gendler K."/>
            <person name="Hauser C."/>
            <person name="Lamb M.R."/>
            <person name="Ledford H."/>
            <person name="Long J.C."/>
            <person name="Minagawa J."/>
            <person name="Page M.D."/>
            <person name="Pan J."/>
            <person name="Pootakham W."/>
            <person name="Roje S."/>
            <person name="Rose A."/>
            <person name="Stahlberg E."/>
            <person name="Terauchi A.M."/>
            <person name="Yang P."/>
            <person name="Ball S."/>
            <person name="Bowler C."/>
            <person name="Dieckmann C.L."/>
            <person name="Gladyshev V.N."/>
            <person name="Green P."/>
            <person name="Jorgensen R."/>
            <person name="Mayfield S."/>
            <person name="Mueller-Roeber B."/>
            <person name="Rajamani S."/>
            <person name="Sayre R.T."/>
            <person name="Brokstein P."/>
            <person name="Dubchak I."/>
            <person name="Goodstein D."/>
            <person name="Hornick L."/>
            <person name="Huang Y.W."/>
            <person name="Jhaveri J."/>
            <person name="Luo Y."/>
            <person name="Martinez D."/>
            <person name="Ngau W.C."/>
            <person name="Otillar B."/>
            <person name="Poliakov A."/>
            <person name="Porter A."/>
            <person name="Szajkowski L."/>
            <person name="Werner G."/>
            <person name="Zhou K."/>
            <person name="Grigoriev I.V."/>
            <person name="Rokhsar D.S."/>
            <person name="Grossman A.R."/>
        </authorList>
    </citation>
    <scope>NUCLEOTIDE SEQUENCE [LARGE SCALE GENOMIC DNA]</scope>
    <source>
        <strain evidence="4">CC-503</strain>
    </source>
</reference>
<evidence type="ECO:0000256" key="1">
    <source>
        <dbReference type="ARBA" id="ARBA00022837"/>
    </source>
</evidence>
<dbReference type="PROSITE" id="PS50222">
    <property type="entry name" value="EF_HAND_2"/>
    <property type="match status" value="2"/>
</dbReference>
<feature type="domain" description="EF-hand" evidence="2">
    <location>
        <begin position="152"/>
        <end position="187"/>
    </location>
</feature>
<dbReference type="ProMEX" id="A8IRG0"/>
<dbReference type="Proteomes" id="UP000006906">
    <property type="component" value="Chromosome 3"/>
</dbReference>
<organism evidence="3 4">
    <name type="scientific">Chlamydomonas reinhardtii</name>
    <name type="common">Chlamydomonas smithii</name>
    <dbReference type="NCBI Taxonomy" id="3055"/>
    <lineage>
        <taxon>Eukaryota</taxon>
        <taxon>Viridiplantae</taxon>
        <taxon>Chlorophyta</taxon>
        <taxon>core chlorophytes</taxon>
        <taxon>Chlorophyceae</taxon>
        <taxon>CS clade</taxon>
        <taxon>Chlamydomonadales</taxon>
        <taxon>Chlamydomonadaceae</taxon>
        <taxon>Chlamydomonas</taxon>
    </lineage>
</organism>
<dbReference type="OrthoDB" id="26525at2759"/>
<dbReference type="InterPro" id="IPR011992">
    <property type="entry name" value="EF-hand-dom_pair"/>
</dbReference>
<dbReference type="InterPro" id="IPR018247">
    <property type="entry name" value="EF_Hand_1_Ca_BS"/>
</dbReference>
<dbReference type="KEGG" id="cre:CHLRE_03g184250v5"/>
<dbReference type="Pfam" id="PF13499">
    <property type="entry name" value="EF-hand_7"/>
    <property type="match status" value="1"/>
</dbReference>
<accession>A8IRG0</accession>
<dbReference type="SUPFAM" id="SSF47473">
    <property type="entry name" value="EF-hand"/>
    <property type="match status" value="1"/>
</dbReference>
<keyword evidence="1" id="KW-0106">Calcium</keyword>
<dbReference type="AlphaFoldDB" id="A8IRG0"/>
<dbReference type="SMART" id="SM00054">
    <property type="entry name" value="EFh"/>
    <property type="match status" value="3"/>
</dbReference>
<dbReference type="InParanoid" id="A8IRG0"/>
<keyword evidence="4" id="KW-1185">Reference proteome</keyword>
<evidence type="ECO:0000313" key="4">
    <source>
        <dbReference type="Proteomes" id="UP000006906"/>
    </source>
</evidence>
<feature type="domain" description="EF-hand" evidence="2">
    <location>
        <begin position="189"/>
        <end position="221"/>
    </location>
</feature>
<gene>
    <name evidence="3" type="ORF">CHLRE_03g184250v5</name>
</gene>
<dbReference type="InterPro" id="IPR002048">
    <property type="entry name" value="EF_hand_dom"/>
</dbReference>
<dbReference type="HOGENOM" id="CLU_1153129_0_0_1"/>
<dbReference type="Gene3D" id="1.10.238.10">
    <property type="entry name" value="EF-hand"/>
    <property type="match status" value="1"/>
</dbReference>
<dbReference type="PROSITE" id="PS00018">
    <property type="entry name" value="EF_HAND_1"/>
    <property type="match status" value="2"/>
</dbReference>
<dbReference type="CDD" id="cd00051">
    <property type="entry name" value="EFh"/>
    <property type="match status" value="1"/>
</dbReference>
<dbReference type="GeneID" id="5717415"/>
<dbReference type="Gramene" id="PNW85392">
    <property type="protein sequence ID" value="PNW85392"/>
    <property type="gene ID" value="CHLRE_03g184250v5"/>
</dbReference>
<evidence type="ECO:0000259" key="2">
    <source>
        <dbReference type="PROSITE" id="PS50222"/>
    </source>
</evidence>
<dbReference type="PaxDb" id="3055-EDP04474"/>
<sequence length="241" mass="27433">MQQTSSLMFTAFRRGLLASQHAPWTQQLAGFAASANVPDWASKLPAAWQEAAKPGSSYRRKMNVHFNVCDYDKDGVVRWNDIMQIVDNYAKIRDLKPGSPELRKCRDGHEFVFTKFWSDTGDLKGTSTEEQLVRNIVTAAANAPWKSVEEFVELTPVKICFDLVDADGDGFITVEEFKEYWTAHQLKPADMKQVFHELDVNKNGVISRQEYYEAFYNWLNTPHCDAGHKGTPNIWGIVPPK</sequence>
<dbReference type="EMBL" id="CM008964">
    <property type="protein sequence ID" value="PNW85392.1"/>
    <property type="molecule type" value="Genomic_DNA"/>
</dbReference>